<dbReference type="OrthoDB" id="4715924at2"/>
<accession>D1BJC7</accession>
<evidence type="ECO:0000256" key="1">
    <source>
        <dbReference type="SAM" id="MobiDB-lite"/>
    </source>
</evidence>
<keyword evidence="4" id="KW-1185">Reference proteome</keyword>
<sequence>MASAALGLAVAWSLACLATTLAWVALVPVGRPAGTGQDGTRDAPPLWPALALLALLVTTVAFDRTSVALPAGLDDVLGESPRALLHGTSAETVLAVLAVVVVMTQTANLVVRAALGRDRTGLGRPGVSTSSSSTAAETPASPARWSVRIGGRTIGAVQRDPSATSPTSATRPVDVPAERTSGSRDSRHAEQSEYPEHPEPADSPAPGIPATGARAEIAPTSAMRGGRHIGPIERILVLAAVLAGAYPVVAGLLAAKGIVRFPEIAEDSATGSKAEEFLVGSMTSWMIAAAGAAYVALVAAG</sequence>
<dbReference type="AlphaFoldDB" id="D1BJC7"/>
<gene>
    <name evidence="3" type="ordered locus">Sked_24070</name>
</gene>
<evidence type="ECO:0000313" key="4">
    <source>
        <dbReference type="Proteomes" id="UP000000322"/>
    </source>
</evidence>
<dbReference type="eggNOG" id="ENOG50334AN">
    <property type="taxonomic scope" value="Bacteria"/>
</dbReference>
<dbReference type="RefSeq" id="WP_012867390.1">
    <property type="nucleotide sequence ID" value="NC_013521.1"/>
</dbReference>
<dbReference type="EMBL" id="CP001819">
    <property type="protein sequence ID" value="ACZ22321.1"/>
    <property type="molecule type" value="Genomic_DNA"/>
</dbReference>
<protein>
    <submittedName>
        <fullName evidence="3">Uncharacterized protein</fullName>
    </submittedName>
</protein>
<evidence type="ECO:0000256" key="2">
    <source>
        <dbReference type="SAM" id="Phobius"/>
    </source>
</evidence>
<dbReference type="HOGENOM" id="CLU_080430_0_0_11"/>
<feature type="compositionally biased region" description="Polar residues" evidence="1">
    <location>
        <begin position="161"/>
        <end position="170"/>
    </location>
</feature>
<organism evidence="3 4">
    <name type="scientific">Sanguibacter keddieii (strain ATCC 51767 / DSM 10542 / NCFB 3025 / ST-74)</name>
    <dbReference type="NCBI Taxonomy" id="446469"/>
    <lineage>
        <taxon>Bacteria</taxon>
        <taxon>Bacillati</taxon>
        <taxon>Actinomycetota</taxon>
        <taxon>Actinomycetes</taxon>
        <taxon>Micrococcales</taxon>
        <taxon>Sanguibacteraceae</taxon>
        <taxon>Sanguibacter</taxon>
    </lineage>
</organism>
<reference evidence="3 4" key="1">
    <citation type="journal article" date="2009" name="Stand. Genomic Sci.">
        <title>Complete genome sequence of Sanguibacter keddieii type strain (ST-74).</title>
        <authorList>
            <person name="Ivanova N."/>
            <person name="Sikorski J."/>
            <person name="Sims D."/>
            <person name="Brettin T."/>
            <person name="Detter J.C."/>
            <person name="Han C."/>
            <person name="Lapidus A."/>
            <person name="Copeland A."/>
            <person name="Glavina Del Rio T."/>
            <person name="Nolan M."/>
            <person name="Chen F."/>
            <person name="Lucas S."/>
            <person name="Tice H."/>
            <person name="Cheng J.F."/>
            <person name="Bruce D."/>
            <person name="Goodwin L."/>
            <person name="Pitluck S."/>
            <person name="Pati A."/>
            <person name="Mavromatis K."/>
            <person name="Chen A."/>
            <person name="Palaniappan K."/>
            <person name="D'haeseleer P."/>
            <person name="Chain P."/>
            <person name="Bristow J."/>
            <person name="Eisen J.A."/>
            <person name="Markowitz V."/>
            <person name="Hugenholtz P."/>
            <person name="Goker M."/>
            <person name="Pukall R."/>
            <person name="Klenk H.P."/>
            <person name="Kyrpides N.C."/>
        </authorList>
    </citation>
    <scope>NUCLEOTIDE SEQUENCE [LARGE SCALE GENOMIC DNA]</scope>
    <source>
        <strain evidence="4">ATCC 51767 / DSM 10542 / NCFB 3025 / ST-74</strain>
    </source>
</reference>
<keyword evidence="2" id="KW-0812">Transmembrane</keyword>
<dbReference type="KEGG" id="ske:Sked_24070"/>
<name>D1BJC7_SANKS</name>
<feature type="transmembrane region" description="Helical" evidence="2">
    <location>
        <begin position="278"/>
        <end position="300"/>
    </location>
</feature>
<feature type="region of interest" description="Disordered" evidence="1">
    <location>
        <begin position="119"/>
        <end position="212"/>
    </location>
</feature>
<keyword evidence="2" id="KW-0472">Membrane</keyword>
<feature type="compositionally biased region" description="Basic and acidic residues" evidence="1">
    <location>
        <begin position="181"/>
        <end position="200"/>
    </location>
</feature>
<feature type="transmembrane region" description="Helical" evidence="2">
    <location>
        <begin position="235"/>
        <end position="258"/>
    </location>
</feature>
<keyword evidence="2" id="KW-1133">Transmembrane helix</keyword>
<feature type="compositionally biased region" description="Low complexity" evidence="1">
    <location>
        <begin position="128"/>
        <end position="143"/>
    </location>
</feature>
<dbReference type="Proteomes" id="UP000000322">
    <property type="component" value="Chromosome"/>
</dbReference>
<evidence type="ECO:0000313" key="3">
    <source>
        <dbReference type="EMBL" id="ACZ22321.1"/>
    </source>
</evidence>
<proteinExistence type="predicted"/>